<evidence type="ECO:0000259" key="7">
    <source>
        <dbReference type="Pfam" id="PF08447"/>
    </source>
</evidence>
<dbReference type="EMBL" id="JAVDXU010000002">
    <property type="protein sequence ID" value="MDR7271044.1"/>
    <property type="molecule type" value="Genomic_DNA"/>
</dbReference>
<dbReference type="EC" id="2.7.13.3" evidence="2"/>
<dbReference type="InterPro" id="IPR052162">
    <property type="entry name" value="Sensor_kinase/Photoreceptor"/>
</dbReference>
<organism evidence="8 9">
    <name type="scientific">Roseateles saccharophilus</name>
    <name type="common">Pseudomonas saccharophila</name>
    <dbReference type="NCBI Taxonomy" id="304"/>
    <lineage>
        <taxon>Bacteria</taxon>
        <taxon>Pseudomonadati</taxon>
        <taxon>Pseudomonadota</taxon>
        <taxon>Betaproteobacteria</taxon>
        <taxon>Burkholderiales</taxon>
        <taxon>Sphaerotilaceae</taxon>
        <taxon>Roseateles</taxon>
    </lineage>
</organism>
<evidence type="ECO:0000313" key="8">
    <source>
        <dbReference type="EMBL" id="MDR7271044.1"/>
    </source>
</evidence>
<dbReference type="SUPFAM" id="SSF55785">
    <property type="entry name" value="PYP-like sensor domain (PAS domain)"/>
    <property type="match status" value="1"/>
</dbReference>
<evidence type="ECO:0000256" key="1">
    <source>
        <dbReference type="ARBA" id="ARBA00000085"/>
    </source>
</evidence>
<name>A0ABU1YQA8_ROSSA</name>
<feature type="region of interest" description="Disordered" evidence="6">
    <location>
        <begin position="126"/>
        <end position="147"/>
    </location>
</feature>
<dbReference type="PANTHER" id="PTHR43304:SF1">
    <property type="entry name" value="PAC DOMAIN-CONTAINING PROTEIN"/>
    <property type="match status" value="1"/>
</dbReference>
<keyword evidence="5" id="KW-0418">Kinase</keyword>
<gene>
    <name evidence="8" type="ORF">J2X20_003702</name>
</gene>
<dbReference type="Pfam" id="PF08447">
    <property type="entry name" value="PAS_3"/>
    <property type="match status" value="1"/>
</dbReference>
<evidence type="ECO:0000256" key="2">
    <source>
        <dbReference type="ARBA" id="ARBA00012438"/>
    </source>
</evidence>
<keyword evidence="4" id="KW-0808">Transferase</keyword>
<reference evidence="8 9" key="1">
    <citation type="submission" date="2023-07" db="EMBL/GenBank/DDBJ databases">
        <title>Sorghum-associated microbial communities from plants grown in Nebraska, USA.</title>
        <authorList>
            <person name="Schachtman D."/>
        </authorList>
    </citation>
    <scope>NUCLEOTIDE SEQUENCE [LARGE SCALE GENOMIC DNA]</scope>
    <source>
        <strain evidence="8 9">BE314</strain>
    </source>
</reference>
<dbReference type="InterPro" id="IPR035965">
    <property type="entry name" value="PAS-like_dom_sf"/>
</dbReference>
<evidence type="ECO:0000256" key="5">
    <source>
        <dbReference type="ARBA" id="ARBA00022777"/>
    </source>
</evidence>
<dbReference type="Proteomes" id="UP001180453">
    <property type="component" value="Unassembled WGS sequence"/>
</dbReference>
<dbReference type="CDD" id="cd00130">
    <property type="entry name" value="PAS"/>
    <property type="match status" value="1"/>
</dbReference>
<proteinExistence type="predicted"/>
<comment type="caution">
    <text evidence="8">The sequence shown here is derived from an EMBL/GenBank/DDBJ whole genome shotgun (WGS) entry which is preliminary data.</text>
</comment>
<feature type="domain" description="PAS fold-3" evidence="7">
    <location>
        <begin position="33"/>
        <end position="122"/>
    </location>
</feature>
<comment type="catalytic activity">
    <reaction evidence="1">
        <text>ATP + protein L-histidine = ADP + protein N-phospho-L-histidine.</text>
        <dbReference type="EC" id="2.7.13.3"/>
    </reaction>
</comment>
<keyword evidence="3" id="KW-0597">Phosphoprotein</keyword>
<evidence type="ECO:0000256" key="6">
    <source>
        <dbReference type="SAM" id="MobiDB-lite"/>
    </source>
</evidence>
<accession>A0ABU1YQA8</accession>
<dbReference type="RefSeq" id="WP_310267521.1">
    <property type="nucleotide sequence ID" value="NZ_JAVDXU010000002.1"/>
</dbReference>
<protein>
    <recommendedName>
        <fullName evidence="2">histidine kinase</fullName>
        <ecNumber evidence="2">2.7.13.3</ecNumber>
    </recommendedName>
</protein>
<evidence type="ECO:0000256" key="4">
    <source>
        <dbReference type="ARBA" id="ARBA00022679"/>
    </source>
</evidence>
<evidence type="ECO:0000313" key="9">
    <source>
        <dbReference type="Proteomes" id="UP001180453"/>
    </source>
</evidence>
<dbReference type="InterPro" id="IPR000014">
    <property type="entry name" value="PAS"/>
</dbReference>
<keyword evidence="9" id="KW-1185">Reference proteome</keyword>
<dbReference type="PANTHER" id="PTHR43304">
    <property type="entry name" value="PHYTOCHROME-LIKE PROTEIN CPH1"/>
    <property type="match status" value="1"/>
</dbReference>
<evidence type="ECO:0000256" key="3">
    <source>
        <dbReference type="ARBA" id="ARBA00022553"/>
    </source>
</evidence>
<sequence length="199" mass="22333">MPMQQQPFEIRWRQAIAAGELGVWDLRPELETVHYSPQWKQRLGFPAPHSADSTHFWRCRVHPEDLQGMLAALRAHAQGSQPGYEARFRLRSNGSGYRLVHSRGRVIARCGEGRAVRMVGTMIDLTERPSTPQDGLPQGPRGVMEGLPLDLPFHQLLDSEADPADAQPARRAPERDRLLALVGDLLQASVEQLDGLRRP</sequence>
<dbReference type="InterPro" id="IPR013655">
    <property type="entry name" value="PAS_fold_3"/>
</dbReference>
<dbReference type="Gene3D" id="3.30.450.20">
    <property type="entry name" value="PAS domain"/>
    <property type="match status" value="1"/>
</dbReference>